<name>A0ABD3P132_9STRA</name>
<reference evidence="4 5" key="1">
    <citation type="submission" date="2024-10" db="EMBL/GenBank/DDBJ databases">
        <title>Updated reference genomes for cyclostephanoid diatoms.</title>
        <authorList>
            <person name="Roberts W.R."/>
            <person name="Alverson A.J."/>
        </authorList>
    </citation>
    <scope>NUCLEOTIDE SEQUENCE [LARGE SCALE GENOMIC DNA]</scope>
    <source>
        <strain evidence="4 5">AJA276-08</strain>
    </source>
</reference>
<evidence type="ECO:0008006" key="6">
    <source>
        <dbReference type="Google" id="ProtNLM"/>
    </source>
</evidence>
<keyword evidence="2" id="KW-0802">TPR repeat</keyword>
<gene>
    <name evidence="4" type="ORF">ACHAW5_011062</name>
</gene>
<dbReference type="PANTHER" id="PTHR11242:SF0">
    <property type="entry name" value="TPR_REGION DOMAIN-CONTAINING PROTEIN"/>
    <property type="match status" value="1"/>
</dbReference>
<feature type="region of interest" description="Disordered" evidence="3">
    <location>
        <begin position="295"/>
        <end position="322"/>
    </location>
</feature>
<dbReference type="SMART" id="SM00028">
    <property type="entry name" value="TPR"/>
    <property type="match status" value="3"/>
</dbReference>
<dbReference type="AlphaFoldDB" id="A0ABD3P132"/>
<accession>A0ABD3P132</accession>
<dbReference type="InterPro" id="IPR011990">
    <property type="entry name" value="TPR-like_helical_dom_sf"/>
</dbReference>
<dbReference type="SUPFAM" id="SSF48452">
    <property type="entry name" value="TPR-like"/>
    <property type="match status" value="1"/>
</dbReference>
<comment type="caution">
    <text evidence="4">The sequence shown here is derived from an EMBL/GenBank/DDBJ whole genome shotgun (WGS) entry which is preliminary data.</text>
</comment>
<dbReference type="Proteomes" id="UP001530315">
    <property type="component" value="Unassembled WGS sequence"/>
</dbReference>
<proteinExistence type="predicted"/>
<feature type="compositionally biased region" description="Polar residues" evidence="3">
    <location>
        <begin position="304"/>
        <end position="315"/>
    </location>
</feature>
<sequence length="322" mass="36147">MAAADFQSKMKQASEMISGMDRRRKLEWAARHRREGNALFARGEYREAMDVYLTCLVAVDRGGASPASSADDDNEIPRSRMEEEIQLPVLLNLALSAMKMGMLSKAEKFCNFAIDETACGKISPKAHFRRGRVRLLMGCYASAESDLDTALGLLPLDNAGKIDGGGAPGRANDAEVENERAVVLREKRRLHSLVWQEERNMKVQRRAMERLFGSSSDREERGMRLSTDGEEDESPGSLSIYPDKMGLVQLPRNKGIDEVIADDDDERQQPTCFQWYRLMIGRCAQKLLDLIGDEEEDGEEDVLSSYQQDLTNTPLMESKKDA</sequence>
<keyword evidence="1" id="KW-0677">Repeat</keyword>
<dbReference type="InterPro" id="IPR019734">
    <property type="entry name" value="TPR_rpt"/>
</dbReference>
<evidence type="ECO:0000256" key="2">
    <source>
        <dbReference type="ARBA" id="ARBA00022803"/>
    </source>
</evidence>
<dbReference type="PANTHER" id="PTHR11242">
    <property type="entry name" value="ARYL HYDROCARBON RECEPTOR INTERACTING PROTEIN RELATED"/>
    <property type="match status" value="1"/>
</dbReference>
<evidence type="ECO:0000256" key="1">
    <source>
        <dbReference type="ARBA" id="ARBA00022737"/>
    </source>
</evidence>
<evidence type="ECO:0000313" key="5">
    <source>
        <dbReference type="Proteomes" id="UP001530315"/>
    </source>
</evidence>
<protein>
    <recommendedName>
        <fullName evidence="6">Peptidylprolyl isomerase</fullName>
    </recommendedName>
</protein>
<dbReference type="EMBL" id="JALLAZ020001053">
    <property type="protein sequence ID" value="KAL3781692.1"/>
    <property type="molecule type" value="Genomic_DNA"/>
</dbReference>
<evidence type="ECO:0000256" key="3">
    <source>
        <dbReference type="SAM" id="MobiDB-lite"/>
    </source>
</evidence>
<evidence type="ECO:0000313" key="4">
    <source>
        <dbReference type="EMBL" id="KAL3781692.1"/>
    </source>
</evidence>
<dbReference type="InterPro" id="IPR039663">
    <property type="entry name" value="AIP/AIPL1/TTC9"/>
</dbReference>
<dbReference type="Gene3D" id="1.25.40.10">
    <property type="entry name" value="Tetratricopeptide repeat domain"/>
    <property type="match status" value="1"/>
</dbReference>
<organism evidence="4 5">
    <name type="scientific">Stephanodiscus triporus</name>
    <dbReference type="NCBI Taxonomy" id="2934178"/>
    <lineage>
        <taxon>Eukaryota</taxon>
        <taxon>Sar</taxon>
        <taxon>Stramenopiles</taxon>
        <taxon>Ochrophyta</taxon>
        <taxon>Bacillariophyta</taxon>
        <taxon>Coscinodiscophyceae</taxon>
        <taxon>Thalassiosirophycidae</taxon>
        <taxon>Stephanodiscales</taxon>
        <taxon>Stephanodiscaceae</taxon>
        <taxon>Stephanodiscus</taxon>
    </lineage>
</organism>
<feature type="region of interest" description="Disordered" evidence="3">
    <location>
        <begin position="212"/>
        <end position="242"/>
    </location>
</feature>
<keyword evidence="5" id="KW-1185">Reference proteome</keyword>